<accession>A0A1J8PRT4</accession>
<feature type="non-terminal residue" evidence="1">
    <location>
        <position position="1"/>
    </location>
</feature>
<dbReference type="EMBL" id="MIQH01000373">
    <property type="protein sequence ID" value="OJA03640.1"/>
    <property type="molecule type" value="Genomic_DNA"/>
</dbReference>
<proteinExistence type="predicted"/>
<protein>
    <submittedName>
        <fullName evidence="1">Uncharacterized protein</fullName>
    </submittedName>
</protein>
<dbReference type="Gene3D" id="3.40.50.11050">
    <property type="match status" value="2"/>
</dbReference>
<gene>
    <name evidence="1" type="ORF">BGC33_05850</name>
</gene>
<dbReference type="Proteomes" id="UP000182798">
    <property type="component" value="Unassembled WGS sequence"/>
</dbReference>
<feature type="non-terminal residue" evidence="1">
    <location>
        <position position="1182"/>
    </location>
</feature>
<dbReference type="RefSeq" id="WP_158009242.1">
    <property type="nucleotide sequence ID" value="NZ_MIQH01000373.1"/>
</dbReference>
<dbReference type="InterPro" id="IPR038383">
    <property type="entry name" value="CPD_dom_sf"/>
</dbReference>
<evidence type="ECO:0000313" key="1">
    <source>
        <dbReference type="EMBL" id="OJA03640.1"/>
    </source>
</evidence>
<organism evidence="1 2">
    <name type="scientific">Bathymodiolus thermophilus thioautotrophic gill symbiont</name>
    <dbReference type="NCBI Taxonomy" id="2360"/>
    <lineage>
        <taxon>Bacteria</taxon>
        <taxon>Pseudomonadati</taxon>
        <taxon>Pseudomonadota</taxon>
        <taxon>Gammaproteobacteria</taxon>
        <taxon>sulfur-oxidizing symbionts</taxon>
    </lineage>
</organism>
<name>A0A1J8PRT4_9GAMM</name>
<dbReference type="AlphaFoldDB" id="A0A1J8PRT4"/>
<dbReference type="OrthoDB" id="5489595at2"/>
<evidence type="ECO:0000313" key="2">
    <source>
        <dbReference type="Proteomes" id="UP000182798"/>
    </source>
</evidence>
<comment type="caution">
    <text evidence="1">The sequence shown here is derived from an EMBL/GenBank/DDBJ whole genome shotgun (WGS) entry which is preliminary data.</text>
</comment>
<dbReference type="SUPFAM" id="SSF53448">
    <property type="entry name" value="Nucleotide-diphospho-sugar transferases"/>
    <property type="match status" value="1"/>
</dbReference>
<dbReference type="InterPro" id="IPR029044">
    <property type="entry name" value="Nucleotide-diphossugar_trans"/>
</dbReference>
<reference evidence="2" key="1">
    <citation type="submission" date="2016-09" db="EMBL/GenBank/DDBJ databases">
        <title>Genome Sequence of Bathymodiolus thermophilus sulfur-oxidizing gill endosymbiont.</title>
        <authorList>
            <person name="Ponnudurai R."/>
            <person name="Kleiner M."/>
            <person name="Sayavedra L."/>
            <person name="Thuermer A."/>
            <person name="Felbeck H."/>
            <person name="Schlueter R."/>
            <person name="Schweder T."/>
            <person name="Markert S."/>
        </authorList>
    </citation>
    <scope>NUCLEOTIDE SEQUENCE [LARGE SCALE GENOMIC DNA]</scope>
    <source>
        <strain evidence="2">BAT/CrabSpa'14</strain>
    </source>
</reference>
<sequence>YFARAVYNNIPTLKNADITGRAGEVQVNDDGTKTMKTGGAKTVYSWRDGNIVSKTEDAKTTADNLKNPLSLTIFDFISKRIRKLESLTASARTPAENEFYKILSECRDYVDAFDYKDMSAQEKISFFQGIKEKLSNFSDTGTPPPSMQADIATFDNYVVEAISRSEHRIEMNNKFPVTITKGNKIPNIIHYVWTGGSIPKPYLENIKAIKRQNDKLTVRLHYDPDSLLMNELKKRMQTHVNNNLTVGGNRRYEAIKLTKRFSDYCGDHDLSSDAIKGFMVDVLGIPIAEINEIEGKSNKYWGDFPGNNPNLELAPISFDDTELSGMKEAYQFELKNGSMAGASDVVRFSVLHTEGGMYADVGLISDRTAQDNFLHNYVRNFPENGFIWKQEVDSFHHTYPLMANNNLLVAAPHSEFTGTLVQDISEAYNRITSNEVERARRGYGSNQVFDQYNTSIVPLGKFYLDHVNHLSLQSLGKHILDTQGSWQSNWNTRGVEFIVFIADTEKLTPAQREGLVDRIEKNLDGYNNDAYKIVVLDSHAIIDPVRREIIEHMNPFFTIQGLPLKDNKTSIDYPTLFERSRRIVVFDNDAGSGNSNNFEPMLKNFNESVEHKKLSAFDQTLKGVVESRCFQVFLFDDRADFKQTIQELAPDISRKNYVALVYDKSNQKYDVLDDYNFEFKDGDRLKVNFIGELNNLDDPAEIQRKISSAENALPQIDIRKHTKETRVVLSKDMRPDQSLFKIQKTFSEGPNFYTNKGTVAIHAQNDEDKSNVTILVNNKIDRVAIQGNETLTWITPEEPQRTSLQRIENSADKSDSDSLNKYHNIVIQSSGSWHTASYHLASHPNFKGKTSIVQVSYNGFRTIYGTPLSLITGDVRVSFAFNDSDDIVNNMIDISKTLDPNVNIKDIRLINRMEPDVLNEPVTRMEYVKEVLRVAHRYKDAQVSMQPDMKTNNYLLRNYSFNLPYIPSYSSVHERNIIFKISNDSGVDKYADRMTMIYPNTSYIATLDPVTNEVRVYDSYGNIVTNANIQGEYEIHVMGRVSDLERIGSKGLSDHIINLQKSIKVKPKKKVSIKFTTCSTQKSAENDLLFDSNSHALDTVRQLKRYNKKVKISDNINVVLDTTREGISTVDTIAVHLAETTPHQNTPLHNWADLSQEQINKLTTEAQKPQPSLANHDHQVLI</sequence>
<dbReference type="Gene3D" id="3.90.550.20">
    <property type="match status" value="1"/>
</dbReference>